<dbReference type="InterPro" id="IPR000335">
    <property type="entry name" value="Bleomycin-R"/>
</dbReference>
<dbReference type="PROSITE" id="PS51819">
    <property type="entry name" value="VOC"/>
    <property type="match status" value="1"/>
</dbReference>
<evidence type="ECO:0000256" key="3">
    <source>
        <dbReference type="ARBA" id="ARBA00023251"/>
    </source>
</evidence>
<dbReference type="OrthoDB" id="9803104at2"/>
<comment type="similarity">
    <text evidence="1">Belongs to the bleomycin resistance protein family.</text>
</comment>
<dbReference type="Gene3D" id="3.10.180.10">
    <property type="entry name" value="2,3-Dihydroxybiphenyl 1,2-Dioxygenase, domain 1"/>
    <property type="match status" value="1"/>
</dbReference>
<dbReference type="SUPFAM" id="SSF54593">
    <property type="entry name" value="Glyoxalase/Bleomycin resistance protein/Dihydroxybiphenyl dioxygenase"/>
    <property type="match status" value="1"/>
</dbReference>
<reference evidence="4 5" key="1">
    <citation type="submission" date="2014-03" db="EMBL/GenBank/DDBJ databases">
        <title>Genome of Haematobacter massiliensis CCUG 47968.</title>
        <authorList>
            <person name="Wang D."/>
            <person name="Wang G."/>
        </authorList>
    </citation>
    <scope>NUCLEOTIDE SEQUENCE [LARGE SCALE GENOMIC DNA]</scope>
    <source>
        <strain evidence="4 5">CCUG 47968</strain>
    </source>
</reference>
<dbReference type="GO" id="GO:0046677">
    <property type="term" value="P:response to antibiotic"/>
    <property type="evidence" value="ECO:0007669"/>
    <property type="project" value="UniProtKB-KW"/>
</dbReference>
<protein>
    <recommendedName>
        <fullName evidence="2">Bleomycin resistance protein</fullName>
    </recommendedName>
</protein>
<sequence length="160" mass="18212">MATEQEMADTLRMALLEDGIDLSHSRIAEIVARQMGEGATGIRFPRCCPVFRMFDDAKAREFYCDFLGFRLLFEHRFAPAAPLYMGVECGGFALHLSEHHGDATPGSTAFVETKDIRAFHSDLLGKRYRFNRPGLEELSWGLQMEVVDPFGNRIRFCERT</sequence>
<dbReference type="CDD" id="cd08349">
    <property type="entry name" value="BLMA_like"/>
    <property type="match status" value="1"/>
</dbReference>
<evidence type="ECO:0000313" key="5">
    <source>
        <dbReference type="Proteomes" id="UP000028826"/>
    </source>
</evidence>
<evidence type="ECO:0000313" key="4">
    <source>
        <dbReference type="EMBL" id="KFI30264.1"/>
    </source>
</evidence>
<dbReference type="InterPro" id="IPR037523">
    <property type="entry name" value="VOC_core"/>
</dbReference>
<evidence type="ECO:0000256" key="2">
    <source>
        <dbReference type="ARBA" id="ARBA00021572"/>
    </source>
</evidence>
<name>A0A086Y7L4_9RHOB</name>
<dbReference type="AlphaFoldDB" id="A0A086Y7L4"/>
<dbReference type="STRING" id="195105.CN97_11715"/>
<evidence type="ECO:0000256" key="1">
    <source>
        <dbReference type="ARBA" id="ARBA00011051"/>
    </source>
</evidence>
<dbReference type="RefSeq" id="WP_088217323.1">
    <property type="nucleotide sequence ID" value="NZ_CAMIFG010000020.1"/>
</dbReference>
<keyword evidence="3" id="KW-0046">Antibiotic resistance</keyword>
<accession>A0A086Y7L4</accession>
<dbReference type="InterPro" id="IPR029068">
    <property type="entry name" value="Glyas_Bleomycin-R_OHBP_Dase"/>
</dbReference>
<dbReference type="Proteomes" id="UP000028826">
    <property type="component" value="Unassembled WGS sequence"/>
</dbReference>
<proteinExistence type="inferred from homology"/>
<dbReference type="EMBL" id="JGYG01000003">
    <property type="protein sequence ID" value="KFI30264.1"/>
    <property type="molecule type" value="Genomic_DNA"/>
</dbReference>
<dbReference type="Pfam" id="PF19581">
    <property type="entry name" value="Glyoxalase_7"/>
    <property type="match status" value="1"/>
</dbReference>
<dbReference type="eggNOG" id="COG0346">
    <property type="taxonomic scope" value="Bacteria"/>
</dbReference>
<organism evidence="4 5">
    <name type="scientific">Haematobacter massiliensis</name>
    <dbReference type="NCBI Taxonomy" id="195105"/>
    <lineage>
        <taxon>Bacteria</taxon>
        <taxon>Pseudomonadati</taxon>
        <taxon>Pseudomonadota</taxon>
        <taxon>Alphaproteobacteria</taxon>
        <taxon>Rhodobacterales</taxon>
        <taxon>Paracoccaceae</taxon>
        <taxon>Haematobacter</taxon>
    </lineage>
</organism>
<comment type="caution">
    <text evidence="4">The sequence shown here is derived from an EMBL/GenBank/DDBJ whole genome shotgun (WGS) entry which is preliminary data.</text>
</comment>
<gene>
    <name evidence="4" type="ORF">CN97_11715</name>
</gene>
<keyword evidence="5" id="KW-1185">Reference proteome</keyword>